<dbReference type="AlphaFoldDB" id="A0A0E9V613"/>
<reference evidence="1" key="2">
    <citation type="journal article" date="2015" name="Fish Shellfish Immunol.">
        <title>Early steps in the European eel (Anguilla anguilla)-Vibrio vulnificus interaction in the gills: Role of the RtxA13 toxin.</title>
        <authorList>
            <person name="Callol A."/>
            <person name="Pajuelo D."/>
            <person name="Ebbesson L."/>
            <person name="Teles M."/>
            <person name="MacKenzie S."/>
            <person name="Amaro C."/>
        </authorList>
    </citation>
    <scope>NUCLEOTIDE SEQUENCE</scope>
</reference>
<protein>
    <submittedName>
        <fullName evidence="1">Uncharacterized protein</fullName>
    </submittedName>
</protein>
<accession>A0A0E9V613</accession>
<name>A0A0E9V613_ANGAN</name>
<reference evidence="1" key="1">
    <citation type="submission" date="2014-11" db="EMBL/GenBank/DDBJ databases">
        <authorList>
            <person name="Amaro Gonzalez C."/>
        </authorList>
    </citation>
    <scope>NUCLEOTIDE SEQUENCE</scope>
</reference>
<proteinExistence type="predicted"/>
<sequence>MKNCVAFQKQIASIMEVPAKAAVAEISKLVEDGSVVMHLEVSRSQ</sequence>
<organism evidence="1">
    <name type="scientific">Anguilla anguilla</name>
    <name type="common">European freshwater eel</name>
    <name type="synonym">Muraena anguilla</name>
    <dbReference type="NCBI Taxonomy" id="7936"/>
    <lineage>
        <taxon>Eukaryota</taxon>
        <taxon>Metazoa</taxon>
        <taxon>Chordata</taxon>
        <taxon>Craniata</taxon>
        <taxon>Vertebrata</taxon>
        <taxon>Euteleostomi</taxon>
        <taxon>Actinopterygii</taxon>
        <taxon>Neopterygii</taxon>
        <taxon>Teleostei</taxon>
        <taxon>Anguilliformes</taxon>
        <taxon>Anguillidae</taxon>
        <taxon>Anguilla</taxon>
    </lineage>
</organism>
<evidence type="ECO:0000313" key="1">
    <source>
        <dbReference type="EMBL" id="JAH73559.1"/>
    </source>
</evidence>
<dbReference type="EMBL" id="GBXM01035018">
    <property type="protein sequence ID" value="JAH73559.1"/>
    <property type="molecule type" value="Transcribed_RNA"/>
</dbReference>